<dbReference type="OrthoDB" id="3564303at2759"/>
<accession>A0A4Z0YJ59</accession>
<dbReference type="Proteomes" id="UP000297716">
    <property type="component" value="Unassembled WGS sequence"/>
</dbReference>
<protein>
    <submittedName>
        <fullName evidence="2">Uncharacterized protein</fullName>
    </submittedName>
</protein>
<proteinExistence type="predicted"/>
<organism evidence="2 3">
    <name type="scientific">Xylaria hypoxylon</name>
    <dbReference type="NCBI Taxonomy" id="37992"/>
    <lineage>
        <taxon>Eukaryota</taxon>
        <taxon>Fungi</taxon>
        <taxon>Dikarya</taxon>
        <taxon>Ascomycota</taxon>
        <taxon>Pezizomycotina</taxon>
        <taxon>Sordariomycetes</taxon>
        <taxon>Xylariomycetidae</taxon>
        <taxon>Xylariales</taxon>
        <taxon>Xylariaceae</taxon>
        <taxon>Xylaria</taxon>
    </lineage>
</organism>
<evidence type="ECO:0000313" key="2">
    <source>
        <dbReference type="EMBL" id="TGJ79361.1"/>
    </source>
</evidence>
<comment type="caution">
    <text evidence="2">The sequence shown here is derived from an EMBL/GenBank/DDBJ whole genome shotgun (WGS) entry which is preliminary data.</text>
</comment>
<dbReference type="AlphaFoldDB" id="A0A4Z0YJ59"/>
<keyword evidence="3" id="KW-1185">Reference proteome</keyword>
<evidence type="ECO:0000256" key="1">
    <source>
        <dbReference type="SAM" id="MobiDB-lite"/>
    </source>
</evidence>
<name>A0A4Z0YJ59_9PEZI</name>
<dbReference type="EMBL" id="SKBN01000294">
    <property type="protein sequence ID" value="TGJ79361.1"/>
    <property type="molecule type" value="Genomic_DNA"/>
</dbReference>
<gene>
    <name evidence="2" type="ORF">E0Z10_g9400</name>
</gene>
<reference evidence="2 3" key="1">
    <citation type="submission" date="2019-03" db="EMBL/GenBank/DDBJ databases">
        <title>Draft genome sequence of Xylaria hypoxylon DSM 108379, a ubiquitous saprotrophic-parasitic fungi on hardwood.</title>
        <authorList>
            <person name="Buettner E."/>
            <person name="Leonhardt S."/>
            <person name="Gebauer A.M."/>
            <person name="Liers C."/>
            <person name="Hofrichter M."/>
            <person name="Kellner H."/>
        </authorList>
    </citation>
    <scope>NUCLEOTIDE SEQUENCE [LARGE SCALE GENOMIC DNA]</scope>
    <source>
        <strain evidence="2 3">DSM 108379</strain>
    </source>
</reference>
<feature type="region of interest" description="Disordered" evidence="1">
    <location>
        <begin position="30"/>
        <end position="156"/>
    </location>
</feature>
<sequence length="279" mass="31013">MRAPKSPWWSKDVEREQYWTQDLLSEWHTVPPEHLPDLQQELTPEADNDEIYRGSKYPNGAQTSSALAGPSIWLPSTADPTPLENSGIESAHIESLEEEWGPQMACGNEESDTNSAAELLEGPPGSFVLPSTTDDSDPTNEASAAAKRKEKAIERAQMERETTPLSNFDDSVKLLSRNTPDLITRTNNLPLGFSASLNAPEGEPIYNVDDLDFLRDDAFEMLLWRENIPGGNSPDQDVAARADETNDREDLFNSGVFDFNTYSLEAGIEETIDPGHMDW</sequence>
<evidence type="ECO:0000313" key="3">
    <source>
        <dbReference type="Proteomes" id="UP000297716"/>
    </source>
</evidence>